<comment type="similarity">
    <text evidence="1">Belongs to the LEA type 1 family.</text>
</comment>
<dbReference type="Pfam" id="PF03760">
    <property type="entry name" value="LEA_1"/>
    <property type="match status" value="1"/>
</dbReference>
<name>A0A103YMX7_CYNCS</name>
<reference evidence="3 4" key="1">
    <citation type="journal article" date="2016" name="Sci. Rep.">
        <title>The genome sequence of the outbreeding globe artichoke constructed de novo incorporating a phase-aware low-pass sequencing strategy of F1 progeny.</title>
        <authorList>
            <person name="Scaglione D."/>
            <person name="Reyes-Chin-Wo S."/>
            <person name="Acquadro A."/>
            <person name="Froenicke L."/>
            <person name="Portis E."/>
            <person name="Beitel C."/>
            <person name="Tirone M."/>
            <person name="Mauro R."/>
            <person name="Lo Monaco A."/>
            <person name="Mauromicale G."/>
            <person name="Faccioli P."/>
            <person name="Cattivelli L."/>
            <person name="Rieseberg L."/>
            <person name="Michelmore R."/>
            <person name="Lanteri S."/>
        </authorList>
    </citation>
    <scope>NUCLEOTIDE SEQUENCE [LARGE SCALE GENOMIC DNA]</scope>
    <source>
        <strain evidence="3">2C</strain>
    </source>
</reference>
<evidence type="ECO:0000313" key="3">
    <source>
        <dbReference type="EMBL" id="KVI12044.1"/>
    </source>
</evidence>
<protein>
    <submittedName>
        <fullName evidence="3">Late embryogenesis abundant protein, LEA-25/LEA-D113</fullName>
    </submittedName>
</protein>
<evidence type="ECO:0000256" key="2">
    <source>
        <dbReference type="SAM" id="MobiDB-lite"/>
    </source>
</evidence>
<sequence length="126" mass="13170">MQAVKETAANIAASAVSGLDKTLAVIDEKVEKISTSDPVEKDMATLRKEDRIRMAELRKQQAYSQNAAAAFGGGAPGSPTYTAAGSGHPEKNPFHITKADVSNANKPAEQTTTVQSAMPATAQPTN</sequence>
<dbReference type="Gramene" id="KVI12044">
    <property type="protein sequence ID" value="KVI12044"/>
    <property type="gene ID" value="Ccrd_009541"/>
</dbReference>
<feature type="region of interest" description="Disordered" evidence="2">
    <location>
        <begin position="69"/>
        <end position="126"/>
    </location>
</feature>
<dbReference type="EMBL" id="LEKV01000019">
    <property type="protein sequence ID" value="KVI12044.1"/>
    <property type="molecule type" value="Genomic_DNA"/>
</dbReference>
<dbReference type="PANTHER" id="PTHR33493">
    <property type="entry name" value="LATE EMBRYOGENESIS ABUNDANT PROTEIN 6-RELATED"/>
    <property type="match status" value="1"/>
</dbReference>
<dbReference type="Proteomes" id="UP000243975">
    <property type="component" value="Unassembled WGS sequence"/>
</dbReference>
<dbReference type="OrthoDB" id="758082at2759"/>
<accession>A0A103YMX7</accession>
<organism evidence="3 4">
    <name type="scientific">Cynara cardunculus var. scolymus</name>
    <name type="common">Globe artichoke</name>
    <name type="synonym">Cynara scolymus</name>
    <dbReference type="NCBI Taxonomy" id="59895"/>
    <lineage>
        <taxon>Eukaryota</taxon>
        <taxon>Viridiplantae</taxon>
        <taxon>Streptophyta</taxon>
        <taxon>Embryophyta</taxon>
        <taxon>Tracheophyta</taxon>
        <taxon>Spermatophyta</taxon>
        <taxon>Magnoliopsida</taxon>
        <taxon>eudicotyledons</taxon>
        <taxon>Gunneridae</taxon>
        <taxon>Pentapetalae</taxon>
        <taxon>asterids</taxon>
        <taxon>campanulids</taxon>
        <taxon>Asterales</taxon>
        <taxon>Asteraceae</taxon>
        <taxon>Carduoideae</taxon>
        <taxon>Cardueae</taxon>
        <taxon>Carduinae</taxon>
        <taxon>Cynara</taxon>
    </lineage>
</organism>
<dbReference type="InterPro" id="IPR005513">
    <property type="entry name" value="LEA_1"/>
</dbReference>
<dbReference type="AlphaFoldDB" id="A0A103YMX7"/>
<evidence type="ECO:0000256" key="1">
    <source>
        <dbReference type="ARBA" id="ARBA00010975"/>
    </source>
</evidence>
<gene>
    <name evidence="3" type="ORF">Ccrd_009541</name>
</gene>
<dbReference type="GO" id="GO:0009793">
    <property type="term" value="P:embryo development ending in seed dormancy"/>
    <property type="evidence" value="ECO:0007669"/>
    <property type="project" value="InterPro"/>
</dbReference>
<dbReference type="STRING" id="59895.A0A103YMX7"/>
<evidence type="ECO:0000313" key="4">
    <source>
        <dbReference type="Proteomes" id="UP000243975"/>
    </source>
</evidence>
<proteinExistence type="inferred from homology"/>
<dbReference type="OMA" id="GHQDPNT"/>
<dbReference type="PANTHER" id="PTHR33493:SF2">
    <property type="entry name" value="LATE EMBRYOGENESIS ABUNDANT PROTEIN 46"/>
    <property type="match status" value="1"/>
</dbReference>
<feature type="compositionally biased region" description="Polar residues" evidence="2">
    <location>
        <begin position="100"/>
        <end position="126"/>
    </location>
</feature>
<keyword evidence="4" id="KW-1185">Reference proteome</keyword>
<comment type="caution">
    <text evidence="3">The sequence shown here is derived from an EMBL/GenBank/DDBJ whole genome shotgun (WGS) entry which is preliminary data.</text>
</comment>